<proteinExistence type="inferred from homology"/>
<dbReference type="Pfam" id="PF12854">
    <property type="entry name" value="PPR_1"/>
    <property type="match status" value="1"/>
</dbReference>
<evidence type="ECO:0000313" key="4">
    <source>
        <dbReference type="EMBL" id="KAK1370020.1"/>
    </source>
</evidence>
<feature type="repeat" description="PPR" evidence="3">
    <location>
        <begin position="442"/>
        <end position="476"/>
    </location>
</feature>
<feature type="repeat" description="PPR" evidence="3">
    <location>
        <begin position="407"/>
        <end position="441"/>
    </location>
</feature>
<dbReference type="EMBL" id="JAUIZM010000008">
    <property type="protein sequence ID" value="KAK1370020.1"/>
    <property type="molecule type" value="Genomic_DNA"/>
</dbReference>
<dbReference type="GO" id="GO:0010019">
    <property type="term" value="P:chloroplast-nucleus signaling pathway"/>
    <property type="evidence" value="ECO:0007669"/>
    <property type="project" value="TreeGrafter"/>
</dbReference>
<gene>
    <name evidence="4" type="ORF">POM88_036112</name>
</gene>
<feature type="repeat" description="PPR" evidence="3">
    <location>
        <begin position="372"/>
        <end position="406"/>
    </location>
</feature>
<feature type="repeat" description="PPR" evidence="3">
    <location>
        <begin position="232"/>
        <end position="266"/>
    </location>
</feature>
<dbReference type="InterPro" id="IPR011990">
    <property type="entry name" value="TPR-like_helical_dom_sf"/>
</dbReference>
<protein>
    <submittedName>
        <fullName evidence="4">Pentatricopeptide repeat-containing protein, mitochondrial</fullName>
    </submittedName>
</protein>
<dbReference type="NCBIfam" id="TIGR00756">
    <property type="entry name" value="PPR"/>
    <property type="match status" value="7"/>
</dbReference>
<evidence type="ECO:0000256" key="3">
    <source>
        <dbReference type="PROSITE-ProRule" id="PRU00708"/>
    </source>
</evidence>
<dbReference type="PANTHER" id="PTHR47936">
    <property type="entry name" value="PPR_LONG DOMAIN-CONTAINING PROTEIN"/>
    <property type="match status" value="1"/>
</dbReference>
<dbReference type="Pfam" id="PF13041">
    <property type="entry name" value="PPR_2"/>
    <property type="match status" value="2"/>
</dbReference>
<accession>A0AAD8MC51</accession>
<sequence>MSTLSSHTRRRVSLLTLSLSHPLKPPQILSTQTHKFFSHFSTNPPLTQNPNPTKTNFTIITDLLTNPNIPPGKPLETALEQTGIKFSHSLFLEIFKHFDSSPKPLFTLFKWAERKNGGEFPLSVFNSMVNVLGKARDFESIWTLILERNGGQEMPDFDTFAILIRRYARAGMFSPLIRTYEYATNLESVSHSKSDVSLFEILLDSLCKEGHIREASDHFDRKRELDPSWVPTTRVYNILLNGWFRSRKLKKAEKLWCMMKKMNIPPTVVTYGTLIEGYCRMRRVDIAIHLVDEMQRKHIEPNAIVYNPIIDALGEEGRFKEALGMMERLTVLESGPTISTYNSLVKGFCKAGDLEGASKILKMMISRGCVPTSTTYNYFFRHFSKYGKIEEGLNLYTKMIESGYIPDRLTYNLLVKMLCEEERLDLALQVTKEMRAGGCDFELATCTMLVHLMCKLRRFEDAFGLFRDMIRRGVVPQFLTYERLYDQLQKEGMTDMSKNLSDMMASEPHSKKLPNTYMGDRDLSEDRQTSTIQKAEVMCKILKTSKNPRDIMKQRSSVKDYVSHAKRLIDDISNRVDES</sequence>
<dbReference type="InterPro" id="IPR002885">
    <property type="entry name" value="PPR_rpt"/>
</dbReference>
<dbReference type="Proteomes" id="UP001237642">
    <property type="component" value="Unassembled WGS sequence"/>
</dbReference>
<comment type="similarity">
    <text evidence="1">Belongs to the PPR family. P subfamily.</text>
</comment>
<reference evidence="4" key="2">
    <citation type="submission" date="2023-05" db="EMBL/GenBank/DDBJ databases">
        <authorList>
            <person name="Schelkunov M.I."/>
        </authorList>
    </citation>
    <scope>NUCLEOTIDE SEQUENCE</scope>
    <source>
        <strain evidence="4">Hsosn_3</strain>
        <tissue evidence="4">Leaf</tissue>
    </source>
</reference>
<dbReference type="Gene3D" id="1.25.40.10">
    <property type="entry name" value="Tetratricopeptide repeat domain"/>
    <property type="match status" value="4"/>
</dbReference>
<dbReference type="GO" id="GO:0009507">
    <property type="term" value="C:chloroplast"/>
    <property type="evidence" value="ECO:0007669"/>
    <property type="project" value="TreeGrafter"/>
</dbReference>
<dbReference type="AlphaFoldDB" id="A0AAD8MC51"/>
<dbReference type="GO" id="GO:0031930">
    <property type="term" value="P:mitochondria-nucleus signaling pathway"/>
    <property type="evidence" value="ECO:0007669"/>
    <property type="project" value="TreeGrafter"/>
</dbReference>
<feature type="repeat" description="PPR" evidence="3">
    <location>
        <begin position="267"/>
        <end position="301"/>
    </location>
</feature>
<comment type="caution">
    <text evidence="4">The sequence shown here is derived from an EMBL/GenBank/DDBJ whole genome shotgun (WGS) entry which is preliminary data.</text>
</comment>
<evidence type="ECO:0000256" key="2">
    <source>
        <dbReference type="ARBA" id="ARBA00022737"/>
    </source>
</evidence>
<dbReference type="PANTHER" id="PTHR47936:SF1">
    <property type="entry name" value="PENTATRICOPEPTIDE REPEAT-CONTAINING PROTEIN GUN1, CHLOROPLASTIC"/>
    <property type="match status" value="1"/>
</dbReference>
<evidence type="ECO:0000313" key="5">
    <source>
        <dbReference type="Proteomes" id="UP001237642"/>
    </source>
</evidence>
<name>A0AAD8MC51_9APIA</name>
<reference evidence="4" key="1">
    <citation type="submission" date="2023-02" db="EMBL/GenBank/DDBJ databases">
        <title>Genome of toxic invasive species Heracleum sosnowskyi carries increased number of genes despite the absence of recent whole-genome duplications.</title>
        <authorList>
            <person name="Schelkunov M."/>
            <person name="Shtratnikova V."/>
            <person name="Makarenko M."/>
            <person name="Klepikova A."/>
            <person name="Omelchenko D."/>
            <person name="Novikova G."/>
            <person name="Obukhova E."/>
            <person name="Bogdanov V."/>
            <person name="Penin A."/>
            <person name="Logacheva M."/>
        </authorList>
    </citation>
    <scope>NUCLEOTIDE SEQUENCE</scope>
    <source>
        <strain evidence="4">Hsosn_3</strain>
        <tissue evidence="4">Leaf</tissue>
    </source>
</reference>
<dbReference type="SUPFAM" id="SSF81901">
    <property type="entry name" value="HCP-like"/>
    <property type="match status" value="1"/>
</dbReference>
<keyword evidence="5" id="KW-1185">Reference proteome</keyword>
<keyword evidence="2" id="KW-0677">Repeat</keyword>
<dbReference type="Pfam" id="PF01535">
    <property type="entry name" value="PPR"/>
    <property type="match status" value="3"/>
</dbReference>
<evidence type="ECO:0000256" key="1">
    <source>
        <dbReference type="ARBA" id="ARBA00007626"/>
    </source>
</evidence>
<feature type="repeat" description="PPR" evidence="3">
    <location>
        <begin position="302"/>
        <end position="336"/>
    </location>
</feature>
<organism evidence="4 5">
    <name type="scientific">Heracleum sosnowskyi</name>
    <dbReference type="NCBI Taxonomy" id="360622"/>
    <lineage>
        <taxon>Eukaryota</taxon>
        <taxon>Viridiplantae</taxon>
        <taxon>Streptophyta</taxon>
        <taxon>Embryophyta</taxon>
        <taxon>Tracheophyta</taxon>
        <taxon>Spermatophyta</taxon>
        <taxon>Magnoliopsida</taxon>
        <taxon>eudicotyledons</taxon>
        <taxon>Gunneridae</taxon>
        <taxon>Pentapetalae</taxon>
        <taxon>asterids</taxon>
        <taxon>campanulids</taxon>
        <taxon>Apiales</taxon>
        <taxon>Apiaceae</taxon>
        <taxon>Apioideae</taxon>
        <taxon>apioid superclade</taxon>
        <taxon>Tordylieae</taxon>
        <taxon>Tordyliinae</taxon>
        <taxon>Heracleum</taxon>
    </lineage>
</organism>
<dbReference type="PROSITE" id="PS51375">
    <property type="entry name" value="PPR"/>
    <property type="match status" value="7"/>
</dbReference>
<feature type="repeat" description="PPR" evidence="3">
    <location>
        <begin position="337"/>
        <end position="371"/>
    </location>
</feature>